<reference evidence="4" key="3">
    <citation type="submission" date="2025-04" db="UniProtKB">
        <authorList>
            <consortium name="RefSeq"/>
        </authorList>
    </citation>
    <scope>IDENTIFICATION</scope>
    <source>
        <strain evidence="4">CBS 304.34</strain>
    </source>
</reference>
<feature type="region of interest" description="Disordered" evidence="1">
    <location>
        <begin position="82"/>
        <end position="102"/>
    </location>
</feature>
<evidence type="ECO:0000256" key="1">
    <source>
        <dbReference type="SAM" id="MobiDB-lite"/>
    </source>
</evidence>
<organism evidence="2">
    <name type="scientific">Mytilinidion resinicola</name>
    <dbReference type="NCBI Taxonomy" id="574789"/>
    <lineage>
        <taxon>Eukaryota</taxon>
        <taxon>Fungi</taxon>
        <taxon>Dikarya</taxon>
        <taxon>Ascomycota</taxon>
        <taxon>Pezizomycotina</taxon>
        <taxon>Dothideomycetes</taxon>
        <taxon>Pleosporomycetidae</taxon>
        <taxon>Mytilinidiales</taxon>
        <taxon>Mytilinidiaceae</taxon>
        <taxon>Mytilinidion</taxon>
    </lineage>
</organism>
<dbReference type="EMBL" id="MU003712">
    <property type="protein sequence ID" value="KAF2804524.1"/>
    <property type="molecule type" value="Genomic_DNA"/>
</dbReference>
<feature type="region of interest" description="Disordered" evidence="1">
    <location>
        <begin position="15"/>
        <end position="37"/>
    </location>
</feature>
<dbReference type="GeneID" id="54453641"/>
<evidence type="ECO:0000313" key="2">
    <source>
        <dbReference type="EMBL" id="KAF2804524.1"/>
    </source>
</evidence>
<evidence type="ECO:0000313" key="4">
    <source>
        <dbReference type="RefSeq" id="XP_033571488.1"/>
    </source>
</evidence>
<feature type="compositionally biased region" description="Basic and acidic residues" evidence="1">
    <location>
        <begin position="82"/>
        <end position="101"/>
    </location>
</feature>
<evidence type="ECO:0000313" key="3">
    <source>
        <dbReference type="Proteomes" id="UP000504636"/>
    </source>
</evidence>
<reference evidence="4" key="2">
    <citation type="submission" date="2020-04" db="EMBL/GenBank/DDBJ databases">
        <authorList>
            <consortium name="NCBI Genome Project"/>
        </authorList>
    </citation>
    <scope>NUCLEOTIDE SEQUENCE</scope>
    <source>
        <strain evidence="4">CBS 304.34</strain>
    </source>
</reference>
<accession>A0A6A6Y979</accession>
<gene>
    <name evidence="2 4" type="ORF">BDZ99DRAFT_147094</name>
</gene>
<dbReference type="RefSeq" id="XP_033571488.1">
    <property type="nucleotide sequence ID" value="XM_033712748.1"/>
</dbReference>
<sequence>MPEYDLQYYPYIQTSMDNASRPPTTQQSNRPPLPTLRSTHVQAQEAREEVARFDAVLQEILRQKEIAGEHAARQAITRIQHKEAAKKADPAKKVEAAKAETDQASVTRSRSYARAPLCSHQVRWISVPGRSRCEYHSYSKNAYINPFRFRCPEYKTVACGLCMKKLKRGDTL</sequence>
<keyword evidence="3" id="KW-1185">Reference proteome</keyword>
<name>A0A6A6Y979_9PEZI</name>
<dbReference type="OrthoDB" id="3927839at2759"/>
<proteinExistence type="predicted"/>
<reference evidence="2 4" key="1">
    <citation type="journal article" date="2020" name="Stud. Mycol.">
        <title>101 Dothideomycetes genomes: a test case for predicting lifestyles and emergence of pathogens.</title>
        <authorList>
            <person name="Haridas S."/>
            <person name="Albert R."/>
            <person name="Binder M."/>
            <person name="Bloem J."/>
            <person name="Labutti K."/>
            <person name="Salamov A."/>
            <person name="Andreopoulos B."/>
            <person name="Baker S."/>
            <person name="Barry K."/>
            <person name="Bills G."/>
            <person name="Bluhm B."/>
            <person name="Cannon C."/>
            <person name="Castanera R."/>
            <person name="Culley D."/>
            <person name="Daum C."/>
            <person name="Ezra D."/>
            <person name="Gonzalez J."/>
            <person name="Henrissat B."/>
            <person name="Kuo A."/>
            <person name="Liang C."/>
            <person name="Lipzen A."/>
            <person name="Lutzoni F."/>
            <person name="Magnuson J."/>
            <person name="Mondo S."/>
            <person name="Nolan M."/>
            <person name="Ohm R."/>
            <person name="Pangilinan J."/>
            <person name="Park H.-J."/>
            <person name="Ramirez L."/>
            <person name="Alfaro M."/>
            <person name="Sun H."/>
            <person name="Tritt A."/>
            <person name="Yoshinaga Y."/>
            <person name="Zwiers L.-H."/>
            <person name="Turgeon B."/>
            <person name="Goodwin S."/>
            <person name="Spatafora J."/>
            <person name="Crous P."/>
            <person name="Grigoriev I."/>
        </authorList>
    </citation>
    <scope>NUCLEOTIDE SEQUENCE</scope>
    <source>
        <strain evidence="2 4">CBS 304.34</strain>
    </source>
</reference>
<dbReference type="AlphaFoldDB" id="A0A6A6Y979"/>
<dbReference type="Proteomes" id="UP000504636">
    <property type="component" value="Unplaced"/>
</dbReference>
<protein>
    <submittedName>
        <fullName evidence="2 4">Uncharacterized protein</fullName>
    </submittedName>
</protein>